<dbReference type="Proteomes" id="UP000305906">
    <property type="component" value="Unassembled WGS sequence"/>
</dbReference>
<keyword evidence="3" id="KW-1185">Reference proteome</keyword>
<evidence type="ECO:0000313" key="2">
    <source>
        <dbReference type="EMBL" id="TLS45768.1"/>
    </source>
</evidence>
<reference evidence="2 3" key="1">
    <citation type="submission" date="2019-05" db="EMBL/GenBank/DDBJ databases">
        <title>Streptomyces sp. NEAU-C151, a novel actinomycete isolated from soil.</title>
        <authorList>
            <person name="Han L."/>
            <person name="Jiang H."/>
        </authorList>
    </citation>
    <scope>NUCLEOTIDE SEQUENCE [LARGE SCALE GENOMIC DNA]</scope>
    <source>
        <strain evidence="2 3">NEAU-C151</strain>
    </source>
</reference>
<evidence type="ECO:0000256" key="1">
    <source>
        <dbReference type="SAM" id="Phobius"/>
    </source>
</evidence>
<protein>
    <submittedName>
        <fullName evidence="2">Uncharacterized protein</fullName>
    </submittedName>
</protein>
<keyword evidence="1" id="KW-1133">Transmembrane helix</keyword>
<dbReference type="AlphaFoldDB" id="A0A5R9FWN0"/>
<name>A0A5R9FWN0_9ACTN</name>
<gene>
    <name evidence="2" type="ORF">FE633_13480</name>
</gene>
<sequence>MTSFTPSRSRRLAAAASALTAIAIAVGVLVLALGASLPEAWWPRTGQAFATESSSAREDPCGLIVGPAKAYCERDTTTTASAPAEHPADVAGAAWTLVPAGTGLAALVMWRRRGAARQGRR</sequence>
<keyword evidence="1" id="KW-0812">Transmembrane</keyword>
<organism evidence="2 3">
    <name type="scientific">Streptomyces montanus</name>
    <dbReference type="NCBI Taxonomy" id="2580423"/>
    <lineage>
        <taxon>Bacteria</taxon>
        <taxon>Bacillati</taxon>
        <taxon>Actinomycetota</taxon>
        <taxon>Actinomycetes</taxon>
        <taxon>Kitasatosporales</taxon>
        <taxon>Streptomycetaceae</taxon>
        <taxon>Streptomyces</taxon>
    </lineage>
</organism>
<proteinExistence type="predicted"/>
<accession>A0A5R9FWN0</accession>
<feature type="transmembrane region" description="Helical" evidence="1">
    <location>
        <begin position="12"/>
        <end position="35"/>
    </location>
</feature>
<dbReference type="RefSeq" id="WP_138045359.1">
    <property type="nucleotide sequence ID" value="NZ_VBZC01000012.1"/>
</dbReference>
<keyword evidence="1" id="KW-0472">Membrane</keyword>
<feature type="transmembrane region" description="Helical" evidence="1">
    <location>
        <begin position="90"/>
        <end position="110"/>
    </location>
</feature>
<dbReference type="EMBL" id="VBZC01000012">
    <property type="protein sequence ID" value="TLS45768.1"/>
    <property type="molecule type" value="Genomic_DNA"/>
</dbReference>
<comment type="caution">
    <text evidence="2">The sequence shown here is derived from an EMBL/GenBank/DDBJ whole genome shotgun (WGS) entry which is preliminary data.</text>
</comment>
<evidence type="ECO:0000313" key="3">
    <source>
        <dbReference type="Proteomes" id="UP000305906"/>
    </source>
</evidence>